<gene>
    <name evidence="2" type="ORF">EVAR_93884_1</name>
</gene>
<dbReference type="Proteomes" id="UP000299102">
    <property type="component" value="Unassembled WGS sequence"/>
</dbReference>
<organism evidence="2 3">
    <name type="scientific">Eumeta variegata</name>
    <name type="common">Bagworm moth</name>
    <name type="synonym">Eumeta japonica</name>
    <dbReference type="NCBI Taxonomy" id="151549"/>
    <lineage>
        <taxon>Eukaryota</taxon>
        <taxon>Metazoa</taxon>
        <taxon>Ecdysozoa</taxon>
        <taxon>Arthropoda</taxon>
        <taxon>Hexapoda</taxon>
        <taxon>Insecta</taxon>
        <taxon>Pterygota</taxon>
        <taxon>Neoptera</taxon>
        <taxon>Endopterygota</taxon>
        <taxon>Lepidoptera</taxon>
        <taxon>Glossata</taxon>
        <taxon>Ditrysia</taxon>
        <taxon>Tineoidea</taxon>
        <taxon>Psychidae</taxon>
        <taxon>Oiketicinae</taxon>
        <taxon>Eumeta</taxon>
    </lineage>
</organism>
<dbReference type="AlphaFoldDB" id="A0A4C1TWS4"/>
<feature type="region of interest" description="Disordered" evidence="1">
    <location>
        <begin position="18"/>
        <end position="37"/>
    </location>
</feature>
<keyword evidence="3" id="KW-1185">Reference proteome</keyword>
<accession>A0A4C1TWS4</accession>
<comment type="caution">
    <text evidence="2">The sequence shown here is derived from an EMBL/GenBank/DDBJ whole genome shotgun (WGS) entry which is preliminary data.</text>
</comment>
<sequence>MLPVLRICVTLRAEGGEKGKKRERRKKLEISRESSQISNEPFELNLVGKSLRQRDSLFSSARAQRGTRTRSASTLDFHFGSVLDFDPSRSRLSILYPVLLVIAIAIATDQDPKLNKSWVNANISIKF</sequence>
<dbReference type="EMBL" id="BGZK01000097">
    <property type="protein sequence ID" value="GBP18479.1"/>
    <property type="molecule type" value="Genomic_DNA"/>
</dbReference>
<evidence type="ECO:0000313" key="3">
    <source>
        <dbReference type="Proteomes" id="UP000299102"/>
    </source>
</evidence>
<proteinExistence type="predicted"/>
<feature type="compositionally biased region" description="Basic and acidic residues" evidence="1">
    <location>
        <begin position="18"/>
        <end position="32"/>
    </location>
</feature>
<name>A0A4C1TWS4_EUMVA</name>
<protein>
    <submittedName>
        <fullName evidence="2">Uncharacterized protein</fullName>
    </submittedName>
</protein>
<reference evidence="2 3" key="1">
    <citation type="journal article" date="2019" name="Commun. Biol.">
        <title>The bagworm genome reveals a unique fibroin gene that provides high tensile strength.</title>
        <authorList>
            <person name="Kono N."/>
            <person name="Nakamura H."/>
            <person name="Ohtoshi R."/>
            <person name="Tomita M."/>
            <person name="Numata K."/>
            <person name="Arakawa K."/>
        </authorList>
    </citation>
    <scope>NUCLEOTIDE SEQUENCE [LARGE SCALE GENOMIC DNA]</scope>
</reference>
<evidence type="ECO:0000256" key="1">
    <source>
        <dbReference type="SAM" id="MobiDB-lite"/>
    </source>
</evidence>
<evidence type="ECO:0000313" key="2">
    <source>
        <dbReference type="EMBL" id="GBP18479.1"/>
    </source>
</evidence>